<gene>
    <name evidence="2" type="ORF">ANIA_11302</name>
</gene>
<proteinExistence type="predicted"/>
<organism evidence="2 3">
    <name type="scientific">Emericella nidulans (strain FGSC A4 / ATCC 38163 / CBS 112.46 / NRRL 194 / M139)</name>
    <name type="common">Aspergillus nidulans</name>
    <dbReference type="NCBI Taxonomy" id="227321"/>
    <lineage>
        <taxon>Eukaryota</taxon>
        <taxon>Fungi</taxon>
        <taxon>Dikarya</taxon>
        <taxon>Ascomycota</taxon>
        <taxon>Pezizomycotina</taxon>
        <taxon>Eurotiomycetes</taxon>
        <taxon>Eurotiomycetidae</taxon>
        <taxon>Eurotiales</taxon>
        <taxon>Aspergillaceae</taxon>
        <taxon>Aspergillus</taxon>
        <taxon>Aspergillus subgen. Nidulantes</taxon>
    </lineage>
</organism>
<reference evidence="3" key="1">
    <citation type="journal article" date="2005" name="Nature">
        <title>Sequencing of Aspergillus nidulans and comparative analysis with A. fumigatus and A. oryzae.</title>
        <authorList>
            <person name="Galagan J.E."/>
            <person name="Calvo S.E."/>
            <person name="Cuomo C."/>
            <person name="Ma L.J."/>
            <person name="Wortman J.R."/>
            <person name="Batzoglou S."/>
            <person name="Lee S.I."/>
            <person name="Basturkmen M."/>
            <person name="Spevak C.C."/>
            <person name="Clutterbuck J."/>
            <person name="Kapitonov V."/>
            <person name="Jurka J."/>
            <person name="Scazzocchio C."/>
            <person name="Farman M."/>
            <person name="Butler J."/>
            <person name="Purcell S."/>
            <person name="Harris S."/>
            <person name="Braus G.H."/>
            <person name="Draht O."/>
            <person name="Busch S."/>
            <person name="D'Enfert C."/>
            <person name="Bouchier C."/>
            <person name="Goldman G.H."/>
            <person name="Bell-Pedersen D."/>
            <person name="Griffiths-Jones S."/>
            <person name="Doonan J.H."/>
            <person name="Yu J."/>
            <person name="Vienken K."/>
            <person name="Pain A."/>
            <person name="Freitag M."/>
            <person name="Selker E.U."/>
            <person name="Archer D.B."/>
            <person name="Penalva M.A."/>
            <person name="Oakley B.R."/>
            <person name="Momany M."/>
            <person name="Tanaka T."/>
            <person name="Kumagai T."/>
            <person name="Asai K."/>
            <person name="Machida M."/>
            <person name="Nierman W.C."/>
            <person name="Denning D.W."/>
            <person name="Caddick M."/>
            <person name="Hynes M."/>
            <person name="Paoletti M."/>
            <person name="Fischer R."/>
            <person name="Miller B."/>
            <person name="Dyer P."/>
            <person name="Sachs M.S."/>
            <person name="Osmani S.A."/>
            <person name="Birren B.W."/>
        </authorList>
    </citation>
    <scope>NUCLEOTIDE SEQUENCE [LARGE SCALE GENOMIC DNA]</scope>
    <source>
        <strain evidence="3">FGSC A4 / ATCC 38163 / CBS 112.46 / NRRL 194 / M139</strain>
    </source>
</reference>
<protein>
    <submittedName>
        <fullName evidence="2">Uncharacterized protein</fullName>
    </submittedName>
</protein>
<dbReference type="RefSeq" id="XP_050468635.1">
    <property type="nucleotide sequence ID" value="XM_050612755.1"/>
</dbReference>
<evidence type="ECO:0000256" key="1">
    <source>
        <dbReference type="SAM" id="Phobius"/>
    </source>
</evidence>
<accession>C8VM49</accession>
<dbReference type="InParanoid" id="C8VM49"/>
<name>C8VM49_EMENI</name>
<dbReference type="GeneID" id="74896906"/>
<evidence type="ECO:0000313" key="3">
    <source>
        <dbReference type="Proteomes" id="UP000000560"/>
    </source>
</evidence>
<dbReference type="Proteomes" id="UP000000560">
    <property type="component" value="Chromosome VII"/>
</dbReference>
<dbReference type="AlphaFoldDB" id="C8VM49"/>
<keyword evidence="1" id="KW-1133">Transmembrane helix</keyword>
<evidence type="ECO:0000313" key="2">
    <source>
        <dbReference type="EMBL" id="CBF84851.1"/>
    </source>
</evidence>
<dbReference type="KEGG" id="ani:ANIA_11302"/>
<reference evidence="3" key="2">
    <citation type="journal article" date="2009" name="Fungal Genet. Biol.">
        <title>The 2008 update of the Aspergillus nidulans genome annotation: a community effort.</title>
        <authorList>
            <person name="Wortman J.R."/>
            <person name="Gilsenan J.M."/>
            <person name="Joardar V."/>
            <person name="Deegan J."/>
            <person name="Clutterbuck J."/>
            <person name="Andersen M.R."/>
            <person name="Archer D."/>
            <person name="Bencina M."/>
            <person name="Braus G."/>
            <person name="Coutinho P."/>
            <person name="von Dohren H."/>
            <person name="Doonan J."/>
            <person name="Driessen A.J."/>
            <person name="Durek P."/>
            <person name="Espeso E."/>
            <person name="Fekete E."/>
            <person name="Flipphi M."/>
            <person name="Estrada C.G."/>
            <person name="Geysens S."/>
            <person name="Goldman G."/>
            <person name="de Groot P.W."/>
            <person name="Hansen K."/>
            <person name="Harris S.D."/>
            <person name="Heinekamp T."/>
            <person name="Helmstaedt K."/>
            <person name="Henrissat B."/>
            <person name="Hofmann G."/>
            <person name="Homan T."/>
            <person name="Horio T."/>
            <person name="Horiuchi H."/>
            <person name="James S."/>
            <person name="Jones M."/>
            <person name="Karaffa L."/>
            <person name="Karanyi Z."/>
            <person name="Kato M."/>
            <person name="Keller N."/>
            <person name="Kelly D.E."/>
            <person name="Kiel J.A."/>
            <person name="Kim J.M."/>
            <person name="van der Klei I.J."/>
            <person name="Klis F.M."/>
            <person name="Kovalchuk A."/>
            <person name="Krasevec N."/>
            <person name="Kubicek C.P."/>
            <person name="Liu B."/>
            <person name="Maccabe A."/>
            <person name="Meyer V."/>
            <person name="Mirabito P."/>
            <person name="Miskei M."/>
            <person name="Mos M."/>
            <person name="Mullins J."/>
            <person name="Nelson D.R."/>
            <person name="Nielsen J."/>
            <person name="Oakley B.R."/>
            <person name="Osmani S.A."/>
            <person name="Pakula T."/>
            <person name="Paszewski A."/>
            <person name="Paulsen I."/>
            <person name="Pilsyk S."/>
            <person name="Pocsi I."/>
            <person name="Punt P.J."/>
            <person name="Ram A.F."/>
            <person name="Ren Q."/>
            <person name="Robellet X."/>
            <person name="Robson G."/>
            <person name="Seiboth B."/>
            <person name="van Solingen P."/>
            <person name="Specht T."/>
            <person name="Sun J."/>
            <person name="Taheri-Talesh N."/>
            <person name="Takeshita N."/>
            <person name="Ussery D."/>
            <person name="vanKuyk P.A."/>
            <person name="Visser H."/>
            <person name="van de Vondervoort P.J."/>
            <person name="de Vries R.P."/>
            <person name="Walton J."/>
            <person name="Xiang X."/>
            <person name="Xiong Y."/>
            <person name="Zeng A.P."/>
            <person name="Brandt B.W."/>
            <person name="Cornell M.J."/>
            <person name="van den Hondel C.A."/>
            <person name="Visser J."/>
            <person name="Oliver S.G."/>
            <person name="Turner G."/>
        </authorList>
    </citation>
    <scope>GENOME REANNOTATION</scope>
    <source>
        <strain evidence="3">FGSC A4 / ATCC 38163 / CBS 112.46 / NRRL 194 / M139</strain>
    </source>
</reference>
<dbReference type="HOGENOM" id="CLU_2740013_0_0_1"/>
<keyword evidence="3" id="KW-1185">Reference proteome</keyword>
<dbReference type="EMBL" id="BN001307">
    <property type="protein sequence ID" value="CBF84851.1"/>
    <property type="molecule type" value="Genomic_DNA"/>
</dbReference>
<sequence length="71" mass="7872">MLLEEVAKAVDKRSIYDVLCGVPAGYVFKYEKKYTIFCALINYLVIVAVVLDLSQPVHLLEVGSNSAHGKE</sequence>
<keyword evidence="1" id="KW-0812">Transmembrane</keyword>
<feature type="transmembrane region" description="Helical" evidence="1">
    <location>
        <begin position="34"/>
        <end position="51"/>
    </location>
</feature>
<keyword evidence="1" id="KW-0472">Membrane</keyword>